<reference evidence="1 2" key="1">
    <citation type="submission" date="2017-09" db="EMBL/GenBank/DDBJ databases">
        <title>Sphingomonas spermidinifaciens 9NM-10, whole genome shotgun sequence.</title>
        <authorList>
            <person name="Feng G."/>
            <person name="Zhu H."/>
        </authorList>
    </citation>
    <scope>NUCLEOTIDE SEQUENCE [LARGE SCALE GENOMIC DNA]</scope>
    <source>
        <strain evidence="1 2">9NM-10</strain>
    </source>
</reference>
<accession>A0A2A4AY38</accession>
<dbReference type="EMBL" id="NWMW01000003">
    <property type="protein sequence ID" value="PCD01843.1"/>
    <property type="molecule type" value="Genomic_DNA"/>
</dbReference>
<organism evidence="1 2">
    <name type="scientific">Sphingomonas spermidinifaciens</name>
    <dbReference type="NCBI Taxonomy" id="1141889"/>
    <lineage>
        <taxon>Bacteria</taxon>
        <taxon>Pseudomonadati</taxon>
        <taxon>Pseudomonadota</taxon>
        <taxon>Alphaproteobacteria</taxon>
        <taxon>Sphingomonadales</taxon>
        <taxon>Sphingomonadaceae</taxon>
        <taxon>Sphingomonas</taxon>
    </lineage>
</organism>
<sequence length="75" mass="8391">MVVGIVAVVTIGKIVQAKVKAQGSQPADHPDAIRMREEIRTLKERVAVLERVVTDSEDSVRLDREIARLRDDNRA</sequence>
<evidence type="ECO:0008006" key="3">
    <source>
        <dbReference type="Google" id="ProtNLM"/>
    </source>
</evidence>
<dbReference type="Proteomes" id="UP000218366">
    <property type="component" value="Unassembled WGS sequence"/>
</dbReference>
<keyword evidence="2" id="KW-1185">Reference proteome</keyword>
<evidence type="ECO:0000313" key="1">
    <source>
        <dbReference type="EMBL" id="PCD01843.1"/>
    </source>
</evidence>
<dbReference type="AlphaFoldDB" id="A0A2A4AY38"/>
<comment type="caution">
    <text evidence="1">The sequence shown here is derived from an EMBL/GenBank/DDBJ whole genome shotgun (WGS) entry which is preliminary data.</text>
</comment>
<proteinExistence type="predicted"/>
<name>A0A2A4AY38_9SPHN</name>
<gene>
    <name evidence="1" type="ORF">COC42_16855</name>
</gene>
<evidence type="ECO:0000313" key="2">
    <source>
        <dbReference type="Proteomes" id="UP000218366"/>
    </source>
</evidence>
<protein>
    <recommendedName>
        <fullName evidence="3">Phage shock protein B</fullName>
    </recommendedName>
</protein>
<dbReference type="OrthoDB" id="7579171at2"/>